<organism evidence="2 3">
    <name type="scientific">Sulfurimonas paralvinellae</name>
    <dbReference type="NCBI Taxonomy" id="317658"/>
    <lineage>
        <taxon>Bacteria</taxon>
        <taxon>Pseudomonadati</taxon>
        <taxon>Campylobacterota</taxon>
        <taxon>Epsilonproteobacteria</taxon>
        <taxon>Campylobacterales</taxon>
        <taxon>Sulfurimonadaceae</taxon>
        <taxon>Sulfurimonas</taxon>
    </lineage>
</organism>
<dbReference type="PANTHER" id="PTHR43312">
    <property type="entry name" value="D-THREO-ALDOSE 1-DEHYDROGENASE"/>
    <property type="match status" value="1"/>
</dbReference>
<name>A0A7M1B5F7_9BACT</name>
<gene>
    <name evidence="2" type="ORF">FM071_01145</name>
</gene>
<feature type="domain" description="NADP-dependent oxidoreductase" evidence="1">
    <location>
        <begin position="10"/>
        <end position="351"/>
    </location>
</feature>
<sequence>MSTFAFGTYRVNDENLLHIEALKEAIDLGVRVIETAPYYTDGGAQRAVKKVMQLFEDKIRDEIEIISKCLLPKENDQDIKALIHEQIDASLENLQLLKIESCLIEDCAESSLLEVFTAFEKAVREGKIQSYGMSADSIKDIESVLSTAKEAAQKTGNEEHSFTTLELPVNMLEQENLKTAKEAKKHGLRVLSNRPLNAQKDGLMYRLAEYDEPQEYYHTLNELLEICDNDDLRVLYNLIEQMDANKHKFGFIGEYDTFLSLQILPHIKKAIENIHEDVLDVLLEYIERFLRNYREMVAYESAKMTRTTLKEYFSDCNAKMQECALRFLLQNDGIDNIVISMRQPRYVQEVMALKA</sequence>
<evidence type="ECO:0000313" key="2">
    <source>
        <dbReference type="EMBL" id="QOP44977.1"/>
    </source>
</evidence>
<dbReference type="Proteomes" id="UP000593580">
    <property type="component" value="Chromosome"/>
</dbReference>
<reference evidence="2 3" key="1">
    <citation type="submission" date="2019-07" db="EMBL/GenBank/DDBJ databases">
        <title>Sulfurimonas paralvinellae sp. nov., a novel mesophilic, hydrogen- and sulfur-oxidizing chemolithoautotroph within the Epsilonproteo- bacteria isolated from a deep-sea hydrothermal vent polychaete nest, reclassification of Thiomicrospira denitrificans as Sulfurimonas denitrificans comb. nov. and emended description of the genus Sulfurimonas.</title>
        <authorList>
            <person name="Wang S."/>
            <person name="Jiang L."/>
            <person name="Shao Z."/>
        </authorList>
    </citation>
    <scope>NUCLEOTIDE SEQUENCE [LARGE SCALE GENOMIC DNA]</scope>
    <source>
        <strain evidence="2 3">GO25</strain>
    </source>
</reference>
<dbReference type="SUPFAM" id="SSF51430">
    <property type="entry name" value="NAD(P)-linked oxidoreductase"/>
    <property type="match status" value="1"/>
</dbReference>
<dbReference type="AlphaFoldDB" id="A0A7M1B5F7"/>
<dbReference type="InterPro" id="IPR023210">
    <property type="entry name" value="NADP_OxRdtase_dom"/>
</dbReference>
<dbReference type="Gene3D" id="3.20.20.100">
    <property type="entry name" value="NADP-dependent oxidoreductase domain"/>
    <property type="match status" value="1"/>
</dbReference>
<dbReference type="KEGG" id="spal:FM071_01145"/>
<protein>
    <submittedName>
        <fullName evidence="2">Aldo/keto reductase</fullName>
    </submittedName>
</protein>
<evidence type="ECO:0000313" key="3">
    <source>
        <dbReference type="Proteomes" id="UP000593580"/>
    </source>
</evidence>
<accession>A0A7M1B5F7</accession>
<dbReference type="InterPro" id="IPR036812">
    <property type="entry name" value="NAD(P)_OxRdtase_dom_sf"/>
</dbReference>
<keyword evidence="3" id="KW-1185">Reference proteome</keyword>
<dbReference type="RefSeq" id="WP_193111226.1">
    <property type="nucleotide sequence ID" value="NZ_CP041406.1"/>
</dbReference>
<proteinExistence type="predicted"/>
<dbReference type="InterPro" id="IPR053135">
    <property type="entry name" value="AKR2_Oxidoreductase"/>
</dbReference>
<dbReference type="EMBL" id="CP041406">
    <property type="protein sequence ID" value="QOP44977.1"/>
    <property type="molecule type" value="Genomic_DNA"/>
</dbReference>
<evidence type="ECO:0000259" key="1">
    <source>
        <dbReference type="Pfam" id="PF00248"/>
    </source>
</evidence>
<dbReference type="Pfam" id="PF00248">
    <property type="entry name" value="Aldo_ket_red"/>
    <property type="match status" value="1"/>
</dbReference>
<dbReference type="PANTHER" id="PTHR43312:SF1">
    <property type="entry name" value="NADP-DEPENDENT OXIDOREDUCTASE DOMAIN-CONTAINING PROTEIN"/>
    <property type="match status" value="1"/>
</dbReference>